<keyword evidence="5 8" id="KW-1133">Transmembrane helix</keyword>
<sequence length="172" mass="18896">MADILPAQHLHKAGVRKTKKTSLRVDLTPMVDLGFLLIAFFVFTTTIQQSTSMKLALPDDTKPAPPSLIPENKTLNILLGANNDVYVYNGTELNNERSIGSGTTVLRDAILDKKAAVRKDYGTDSGMVVLIKPTPASTYADVVRALDEMLICNIRTYVLMDASDEELKKVNE</sequence>
<evidence type="ECO:0000313" key="9">
    <source>
        <dbReference type="EMBL" id="SFQ53122.1"/>
    </source>
</evidence>
<keyword evidence="6 8" id="KW-0472">Membrane</keyword>
<evidence type="ECO:0000256" key="8">
    <source>
        <dbReference type="SAM" id="Phobius"/>
    </source>
</evidence>
<evidence type="ECO:0000256" key="7">
    <source>
        <dbReference type="RuleBase" id="RU003879"/>
    </source>
</evidence>
<evidence type="ECO:0000256" key="4">
    <source>
        <dbReference type="ARBA" id="ARBA00022692"/>
    </source>
</evidence>
<evidence type="ECO:0000313" key="10">
    <source>
        <dbReference type="Proteomes" id="UP000199031"/>
    </source>
</evidence>
<keyword evidence="3" id="KW-1003">Cell membrane</keyword>
<reference evidence="9 10" key="1">
    <citation type="submission" date="2016-10" db="EMBL/GenBank/DDBJ databases">
        <authorList>
            <person name="de Groot N.N."/>
        </authorList>
    </citation>
    <scope>NUCLEOTIDE SEQUENCE [LARGE SCALE GENOMIC DNA]</scope>
    <source>
        <strain evidence="9 10">DSM 28286</strain>
    </source>
</reference>
<dbReference type="OrthoDB" id="952702at2"/>
<evidence type="ECO:0000256" key="6">
    <source>
        <dbReference type="ARBA" id="ARBA00023136"/>
    </source>
</evidence>
<evidence type="ECO:0000256" key="2">
    <source>
        <dbReference type="ARBA" id="ARBA00005811"/>
    </source>
</evidence>
<keyword evidence="4 7" id="KW-0812">Transmembrane</keyword>
<keyword evidence="7" id="KW-0813">Transport</keyword>
<feature type="transmembrane region" description="Helical" evidence="8">
    <location>
        <begin position="27"/>
        <end position="47"/>
    </location>
</feature>
<proteinExistence type="inferred from homology"/>
<accession>A0A1I5Z9I2</accession>
<dbReference type="InterPro" id="IPR003400">
    <property type="entry name" value="ExbD"/>
</dbReference>
<dbReference type="GO" id="GO:0005886">
    <property type="term" value="C:plasma membrane"/>
    <property type="evidence" value="ECO:0007669"/>
    <property type="project" value="UniProtKB-SubCell"/>
</dbReference>
<comment type="subcellular location">
    <subcellularLocation>
        <location evidence="1">Cell membrane</location>
        <topology evidence="1">Single-pass membrane protein</topology>
    </subcellularLocation>
    <subcellularLocation>
        <location evidence="7">Cell membrane</location>
        <topology evidence="7">Single-pass type II membrane protein</topology>
    </subcellularLocation>
</comment>
<dbReference type="Pfam" id="PF02472">
    <property type="entry name" value="ExbD"/>
    <property type="match status" value="1"/>
</dbReference>
<organism evidence="9 10">
    <name type="scientific">Parafilimonas terrae</name>
    <dbReference type="NCBI Taxonomy" id="1465490"/>
    <lineage>
        <taxon>Bacteria</taxon>
        <taxon>Pseudomonadati</taxon>
        <taxon>Bacteroidota</taxon>
        <taxon>Chitinophagia</taxon>
        <taxon>Chitinophagales</taxon>
        <taxon>Chitinophagaceae</taxon>
        <taxon>Parafilimonas</taxon>
    </lineage>
</organism>
<protein>
    <submittedName>
        <fullName evidence="9">Biopolymer transport protein ExbD</fullName>
    </submittedName>
</protein>
<evidence type="ECO:0000256" key="1">
    <source>
        <dbReference type="ARBA" id="ARBA00004162"/>
    </source>
</evidence>
<dbReference type="AlphaFoldDB" id="A0A1I5Z9I2"/>
<dbReference type="PANTHER" id="PTHR30558">
    <property type="entry name" value="EXBD MEMBRANE COMPONENT OF PMF-DRIVEN MACROMOLECULE IMPORT SYSTEM"/>
    <property type="match status" value="1"/>
</dbReference>
<gene>
    <name evidence="9" type="ORF">SAMN05444277_11811</name>
</gene>
<keyword evidence="7" id="KW-0653">Protein transport</keyword>
<dbReference type="GO" id="GO:0015031">
    <property type="term" value="P:protein transport"/>
    <property type="evidence" value="ECO:0007669"/>
    <property type="project" value="UniProtKB-KW"/>
</dbReference>
<evidence type="ECO:0000256" key="3">
    <source>
        <dbReference type="ARBA" id="ARBA00022475"/>
    </source>
</evidence>
<dbReference type="PANTHER" id="PTHR30558:SF3">
    <property type="entry name" value="BIOPOLYMER TRANSPORT PROTEIN EXBD-RELATED"/>
    <property type="match status" value="1"/>
</dbReference>
<evidence type="ECO:0000256" key="5">
    <source>
        <dbReference type="ARBA" id="ARBA00022989"/>
    </source>
</evidence>
<comment type="similarity">
    <text evidence="2 7">Belongs to the ExbD/TolR family.</text>
</comment>
<dbReference type="RefSeq" id="WP_090662908.1">
    <property type="nucleotide sequence ID" value="NZ_FOXQ01000018.1"/>
</dbReference>
<dbReference type="EMBL" id="FOXQ01000018">
    <property type="protein sequence ID" value="SFQ53122.1"/>
    <property type="molecule type" value="Genomic_DNA"/>
</dbReference>
<dbReference type="GO" id="GO:0022857">
    <property type="term" value="F:transmembrane transporter activity"/>
    <property type="evidence" value="ECO:0007669"/>
    <property type="project" value="InterPro"/>
</dbReference>
<keyword evidence="10" id="KW-1185">Reference proteome</keyword>
<dbReference type="STRING" id="1465490.SAMN05444277_11811"/>
<dbReference type="Proteomes" id="UP000199031">
    <property type="component" value="Unassembled WGS sequence"/>
</dbReference>
<name>A0A1I5Z9I2_9BACT</name>